<dbReference type="GO" id="GO:0080043">
    <property type="term" value="F:quercetin 3-O-glucosyltransferase activity"/>
    <property type="evidence" value="ECO:0007669"/>
    <property type="project" value="TreeGrafter"/>
</dbReference>
<sequence length="744" mass="84042">MAPIDLQTNKPHAVCVPFPAQGHLNPMLNLAKLLHHRGFHITYVNTHFNHKRLLKSRGPDALEDLPDFRFESIPDGLPPSDDDSTQDVPSLCDSTRKNCLVPFQQLLCKLNVPVRCIVSDSSMYFTGKAADELGIPIVYLCTASACSLISYLYIPELIDKGLTPLKDENCLTNGYLDTVVDWIPGLIKDTRLKDLPTFIRTTDPNDIIINFCLEGINISFKTQSLVILNTFDQLEHQVLEALSSKFPPNFYSIGPLHLLVKEIQDNALHSIGSNLWKQDFECLEWLNTKEPKSVVYVNFGSITVMSPKQLQEFAWGLANTKKPFVWVIRPDLVKGDSAILSSELLIETKERGIMISWCPQEQVLSHPSIGGFLTHSGWNSTIESLSAGVPMVCWPFFADQQINCRYSCTEWGIGMEIDSNVTRDEVEKLVRELMEGEKGKKMRDKTVEWKREAQRATGTGGSSLLNFDRMIKEIPDGLPVSDGDDDDSTQDLRSLAISTSKACLVSLIVSDITMMFTGKAADELGIPIAYLWTAGACSLICYLHYRKLVDEGLAPFKDRRRLIVYLPNHRYSSFTRRIVSQPPIWNLLFDAPCFIERKFIHFALDETSTIPISSLLIFSYRPNPSNSKKLTEIALDWVSSGKVQIQDLPTFIRTTYPNDMLPDFSIEVVDTAYKASFIMLNTFDQLEQQVLQPLSAKFPPNFYSIGSLHLLVNKIQGIALHSISSNRWKEDFECLQWLNTKEPK</sequence>
<dbReference type="SUPFAM" id="SSF53756">
    <property type="entry name" value="UDP-Glycosyltransferase/glycogen phosphorylase"/>
    <property type="match status" value="2"/>
</dbReference>
<comment type="caution">
    <text evidence="4">The sequence shown here is derived from an EMBL/GenBank/DDBJ whole genome shotgun (WGS) entry which is preliminary data.</text>
</comment>
<keyword evidence="5" id="KW-1185">Reference proteome</keyword>
<dbReference type="PANTHER" id="PTHR11926:SF774">
    <property type="entry name" value="UDP-GLYCOSYLTRANSFERASE 85A1-RELATED"/>
    <property type="match status" value="1"/>
</dbReference>
<name>A0A8K0GS83_9ROSA</name>
<evidence type="ECO:0000256" key="1">
    <source>
        <dbReference type="ARBA" id="ARBA00009995"/>
    </source>
</evidence>
<dbReference type="InterPro" id="IPR035595">
    <property type="entry name" value="UDP_glycos_trans_CS"/>
</dbReference>
<reference evidence="4" key="1">
    <citation type="submission" date="2020-03" db="EMBL/GenBank/DDBJ databases">
        <title>A high-quality chromosome-level genome assembly of a woody plant with both climbing and erect habits, Rhamnella rubrinervis.</title>
        <authorList>
            <person name="Lu Z."/>
            <person name="Yang Y."/>
            <person name="Zhu X."/>
            <person name="Sun Y."/>
        </authorList>
    </citation>
    <scope>NUCLEOTIDE SEQUENCE</scope>
    <source>
        <strain evidence="4">BYM</strain>
        <tissue evidence="4">Leaf</tissue>
    </source>
</reference>
<dbReference type="PROSITE" id="PS00375">
    <property type="entry name" value="UDPGT"/>
    <property type="match status" value="1"/>
</dbReference>
<dbReference type="InterPro" id="IPR058980">
    <property type="entry name" value="Glyco_transf_N"/>
</dbReference>
<keyword evidence="2" id="KW-0808">Transferase</keyword>
<dbReference type="GO" id="GO:0080044">
    <property type="term" value="F:quercetin 7-O-glucosyltransferase activity"/>
    <property type="evidence" value="ECO:0007669"/>
    <property type="project" value="TreeGrafter"/>
</dbReference>
<organism evidence="4 5">
    <name type="scientific">Rhamnella rubrinervis</name>
    <dbReference type="NCBI Taxonomy" id="2594499"/>
    <lineage>
        <taxon>Eukaryota</taxon>
        <taxon>Viridiplantae</taxon>
        <taxon>Streptophyta</taxon>
        <taxon>Embryophyta</taxon>
        <taxon>Tracheophyta</taxon>
        <taxon>Spermatophyta</taxon>
        <taxon>Magnoliopsida</taxon>
        <taxon>eudicotyledons</taxon>
        <taxon>Gunneridae</taxon>
        <taxon>Pentapetalae</taxon>
        <taxon>rosids</taxon>
        <taxon>fabids</taxon>
        <taxon>Rosales</taxon>
        <taxon>Rhamnaceae</taxon>
        <taxon>rhamnoid group</taxon>
        <taxon>Rhamneae</taxon>
        <taxon>Rhamnella</taxon>
    </lineage>
</organism>
<dbReference type="AlphaFoldDB" id="A0A8K0GS83"/>
<evidence type="ECO:0000313" key="5">
    <source>
        <dbReference type="Proteomes" id="UP000796880"/>
    </source>
</evidence>
<gene>
    <name evidence="4" type="ORF">FNV43_RR22130</name>
</gene>
<dbReference type="Gene3D" id="3.40.50.2000">
    <property type="entry name" value="Glycogen Phosphorylase B"/>
    <property type="match status" value="4"/>
</dbReference>
<evidence type="ECO:0000313" key="4">
    <source>
        <dbReference type="EMBL" id="KAF3435043.1"/>
    </source>
</evidence>
<dbReference type="InterPro" id="IPR002213">
    <property type="entry name" value="UDP_glucos_trans"/>
</dbReference>
<dbReference type="FunFam" id="3.40.50.2000:FF:000055">
    <property type="entry name" value="Glycosyltransferase"/>
    <property type="match status" value="1"/>
</dbReference>
<dbReference type="FunFam" id="3.40.50.2000:FF:000027">
    <property type="entry name" value="Glycosyltransferase"/>
    <property type="match status" value="1"/>
</dbReference>
<evidence type="ECO:0000259" key="3">
    <source>
        <dbReference type="Pfam" id="PF26168"/>
    </source>
</evidence>
<proteinExistence type="inferred from homology"/>
<accession>A0A8K0GS83</accession>
<evidence type="ECO:0000256" key="2">
    <source>
        <dbReference type="ARBA" id="ARBA00022679"/>
    </source>
</evidence>
<feature type="domain" description="Glycosyltransferase N-terminal" evidence="3">
    <location>
        <begin position="14"/>
        <end position="178"/>
    </location>
</feature>
<protein>
    <recommendedName>
        <fullName evidence="3">Glycosyltransferase N-terminal domain-containing protein</fullName>
    </recommendedName>
</protein>
<comment type="similarity">
    <text evidence="1">Belongs to the UDP-glycosyltransferase family.</text>
</comment>
<dbReference type="Pfam" id="PF00201">
    <property type="entry name" value="UDPGT"/>
    <property type="match status" value="1"/>
</dbReference>
<dbReference type="OrthoDB" id="5835829at2759"/>
<dbReference type="EMBL" id="VOIH02000010">
    <property type="protein sequence ID" value="KAF3435043.1"/>
    <property type="molecule type" value="Genomic_DNA"/>
</dbReference>
<dbReference type="CDD" id="cd03784">
    <property type="entry name" value="GT1_Gtf-like"/>
    <property type="match status" value="1"/>
</dbReference>
<dbReference type="Pfam" id="PF26168">
    <property type="entry name" value="Glyco_transf_N"/>
    <property type="match status" value="1"/>
</dbReference>
<dbReference type="PANTHER" id="PTHR11926">
    <property type="entry name" value="GLUCOSYL/GLUCURONOSYL TRANSFERASES"/>
    <property type="match status" value="1"/>
</dbReference>
<dbReference type="Proteomes" id="UP000796880">
    <property type="component" value="Unassembled WGS sequence"/>
</dbReference>